<dbReference type="SUPFAM" id="SSF51735">
    <property type="entry name" value="NAD(P)-binding Rossmann-fold domains"/>
    <property type="match status" value="1"/>
</dbReference>
<dbReference type="EMBL" id="CAFBLP010000022">
    <property type="protein sequence ID" value="CAB4875583.1"/>
    <property type="molecule type" value="Genomic_DNA"/>
</dbReference>
<gene>
    <name evidence="4" type="ORF">UFOPK3376_01104</name>
</gene>
<evidence type="ECO:0000259" key="3">
    <source>
        <dbReference type="Pfam" id="PF02826"/>
    </source>
</evidence>
<evidence type="ECO:0000256" key="1">
    <source>
        <dbReference type="ARBA" id="ARBA00023002"/>
    </source>
</evidence>
<accession>A0A6J7E7B7</accession>
<sequence length="288" mass="30328">MAEAITAGGGEVVALADADALVWADGQDPIALAEVLQQADHIGWVQLPFAGIEKLVHLIDDDRVWTCGKGVYAEPCAEMALSLALAGMRGLGGYARATSWGEPRGVNLRGARVTILGGGGITDALLRLLKPFDCHVTVVRNNLQDMDGADVVVEADRYADCLPGADLVVLALSLTPETEGMISRSELEMMEPHAWIVNVARGGHIVTDDLVWALQNNIIGGAGLDVTDPEPLPVGHPLWALPNCIITPHVGNTPAMGAPLLAARITQNVRLFAAGAALVGQVYPDRGY</sequence>
<protein>
    <submittedName>
        <fullName evidence="4">Unannotated protein</fullName>
    </submittedName>
</protein>
<reference evidence="4" key="1">
    <citation type="submission" date="2020-05" db="EMBL/GenBank/DDBJ databases">
        <authorList>
            <person name="Chiriac C."/>
            <person name="Salcher M."/>
            <person name="Ghai R."/>
            <person name="Kavagutti S V."/>
        </authorList>
    </citation>
    <scope>NUCLEOTIDE SEQUENCE</scope>
</reference>
<dbReference type="PANTHER" id="PTHR10996">
    <property type="entry name" value="2-HYDROXYACID DEHYDROGENASE-RELATED"/>
    <property type="match status" value="1"/>
</dbReference>
<dbReference type="AlphaFoldDB" id="A0A6J7E7B7"/>
<proteinExistence type="predicted"/>
<name>A0A6J7E7B7_9ZZZZ</name>
<dbReference type="InterPro" id="IPR036291">
    <property type="entry name" value="NAD(P)-bd_dom_sf"/>
</dbReference>
<dbReference type="GO" id="GO:0005829">
    <property type="term" value="C:cytosol"/>
    <property type="evidence" value="ECO:0007669"/>
    <property type="project" value="TreeGrafter"/>
</dbReference>
<dbReference type="GO" id="GO:0030267">
    <property type="term" value="F:glyoxylate reductase (NADPH) activity"/>
    <property type="evidence" value="ECO:0007669"/>
    <property type="project" value="TreeGrafter"/>
</dbReference>
<dbReference type="InterPro" id="IPR050223">
    <property type="entry name" value="D-isomer_2-hydroxyacid_DH"/>
</dbReference>
<keyword evidence="2" id="KW-0520">NAD</keyword>
<organism evidence="4">
    <name type="scientific">freshwater metagenome</name>
    <dbReference type="NCBI Taxonomy" id="449393"/>
    <lineage>
        <taxon>unclassified sequences</taxon>
        <taxon>metagenomes</taxon>
        <taxon>ecological metagenomes</taxon>
    </lineage>
</organism>
<dbReference type="Gene3D" id="3.40.50.720">
    <property type="entry name" value="NAD(P)-binding Rossmann-like Domain"/>
    <property type="match status" value="2"/>
</dbReference>
<evidence type="ECO:0000256" key="2">
    <source>
        <dbReference type="ARBA" id="ARBA00023027"/>
    </source>
</evidence>
<dbReference type="PANTHER" id="PTHR10996:SF178">
    <property type="entry name" value="2-HYDROXYACID DEHYDROGENASE YGL185C-RELATED"/>
    <property type="match status" value="1"/>
</dbReference>
<dbReference type="Pfam" id="PF02826">
    <property type="entry name" value="2-Hacid_dh_C"/>
    <property type="match status" value="1"/>
</dbReference>
<feature type="domain" description="D-isomer specific 2-hydroxyacid dehydrogenase NAD-binding" evidence="3">
    <location>
        <begin position="94"/>
        <end position="251"/>
    </location>
</feature>
<dbReference type="GO" id="GO:0016618">
    <property type="term" value="F:hydroxypyruvate reductase [NAD(P)H] activity"/>
    <property type="evidence" value="ECO:0007669"/>
    <property type="project" value="TreeGrafter"/>
</dbReference>
<dbReference type="GO" id="GO:0051287">
    <property type="term" value="F:NAD binding"/>
    <property type="evidence" value="ECO:0007669"/>
    <property type="project" value="InterPro"/>
</dbReference>
<dbReference type="CDD" id="cd12159">
    <property type="entry name" value="2-Hacid_dh_2"/>
    <property type="match status" value="1"/>
</dbReference>
<evidence type="ECO:0000313" key="4">
    <source>
        <dbReference type="EMBL" id="CAB4875583.1"/>
    </source>
</evidence>
<dbReference type="InterPro" id="IPR006140">
    <property type="entry name" value="D-isomer_DH_NAD-bd"/>
</dbReference>
<keyword evidence="1" id="KW-0560">Oxidoreductase</keyword>